<comment type="caution">
    <text evidence="2">The sequence shown here is derived from an EMBL/GenBank/DDBJ whole genome shotgun (WGS) entry which is preliminary data.</text>
</comment>
<feature type="transmembrane region" description="Helical" evidence="1">
    <location>
        <begin position="6"/>
        <end position="28"/>
    </location>
</feature>
<proteinExistence type="predicted"/>
<dbReference type="AlphaFoldDB" id="A0A7J3XYJ7"/>
<feature type="transmembrane region" description="Helical" evidence="1">
    <location>
        <begin position="348"/>
        <end position="367"/>
    </location>
</feature>
<feature type="transmembrane region" description="Helical" evidence="1">
    <location>
        <begin position="173"/>
        <end position="195"/>
    </location>
</feature>
<sequence>MESRKLLVGGFLFALGIASYLLLGLYTLKYSMPSDVSWFHVYVAEYAGYPFDKALSIISPLDLRRYDVLGDLLLRQLGFKQLDIASIVSGILLLVLAGVLSYYWSRDFYATGLAVLLIATTPGFIYWFKQGMLGPWLYIPLVLLGFLLASMAYERRNLALSVLAGLILGLSWILNGSTWVVLVAYSIALSVLVIAGKPGWVEFSPSLVVLLTLVSAIVVGYRYITFWHVTAVGFLAGSIAGWLVSARLGLGRSSLKLIAVASTLILSVAVSALLGLVFEMPGVGEVYYKQYNPMFDLGVPGLLLVLAFLVLLRSARGLPTLESFTRAILLAASVTSIILAYVNVIAELYAIVFSSILAAFVMVRILEGVRLFKGGLSRVSSLLLSLLILSALVGGNAVSSRAISLSLPSIISLDIPLTYLNSTATGFSGLPQLLTSISNTTQGESLAVVYWGYSYYAVGYMGRGFVTLAGAAGPAEGWRLTSWIMISDEATAAGIIRRLMLEYNITRAYVIVGEAISVEHTLYGSNQTHLGRAVLVNYQTGAVTYQPLGDIARIPMYVALSNQSLTDYIDYSKATYFINAPLAWTSRAASSLVAELITSAAGSLGYPVFNDIYSPQALNPGPLRFFRLVNTTLIPLDTVVGTSSTFNNYYLLAVYQFSEVAL</sequence>
<protein>
    <submittedName>
        <fullName evidence="2">Uncharacterized protein</fullName>
    </submittedName>
</protein>
<name>A0A7J3XYJ7_9CREN</name>
<feature type="transmembrane region" description="Helical" evidence="1">
    <location>
        <begin position="324"/>
        <end position="342"/>
    </location>
</feature>
<feature type="transmembrane region" description="Helical" evidence="1">
    <location>
        <begin position="207"/>
        <end position="224"/>
    </location>
</feature>
<keyword evidence="1" id="KW-0812">Transmembrane</keyword>
<feature type="transmembrane region" description="Helical" evidence="1">
    <location>
        <begin position="135"/>
        <end position="153"/>
    </location>
</feature>
<feature type="transmembrane region" description="Helical" evidence="1">
    <location>
        <begin position="109"/>
        <end position="128"/>
    </location>
</feature>
<feature type="transmembrane region" description="Helical" evidence="1">
    <location>
        <begin position="257"/>
        <end position="278"/>
    </location>
</feature>
<dbReference type="EMBL" id="DRYK01000042">
    <property type="protein sequence ID" value="HHP67772.1"/>
    <property type="molecule type" value="Genomic_DNA"/>
</dbReference>
<organism evidence="2">
    <name type="scientific">Thermogladius calderae</name>
    <dbReference type="NCBI Taxonomy" id="1200300"/>
    <lineage>
        <taxon>Archaea</taxon>
        <taxon>Thermoproteota</taxon>
        <taxon>Thermoprotei</taxon>
        <taxon>Desulfurococcales</taxon>
        <taxon>Desulfurococcaceae</taxon>
        <taxon>Thermogladius</taxon>
    </lineage>
</organism>
<reference evidence="2" key="1">
    <citation type="journal article" date="2020" name="mSystems">
        <title>Genome- and Community-Level Interaction Insights into Carbon Utilization and Element Cycling Functions of Hydrothermarchaeota in Hydrothermal Sediment.</title>
        <authorList>
            <person name="Zhou Z."/>
            <person name="Liu Y."/>
            <person name="Xu W."/>
            <person name="Pan J."/>
            <person name="Luo Z.H."/>
            <person name="Li M."/>
        </authorList>
    </citation>
    <scope>NUCLEOTIDE SEQUENCE [LARGE SCALE GENOMIC DNA]</scope>
    <source>
        <strain evidence="2">SpSt-110</strain>
    </source>
</reference>
<keyword evidence="1" id="KW-1133">Transmembrane helix</keyword>
<evidence type="ECO:0000256" key="1">
    <source>
        <dbReference type="SAM" id="Phobius"/>
    </source>
</evidence>
<feature type="transmembrane region" description="Helical" evidence="1">
    <location>
        <begin position="230"/>
        <end position="250"/>
    </location>
</feature>
<feature type="transmembrane region" description="Helical" evidence="1">
    <location>
        <begin position="379"/>
        <end position="398"/>
    </location>
</feature>
<accession>A0A7J3XYJ7</accession>
<feature type="transmembrane region" description="Helical" evidence="1">
    <location>
        <begin position="84"/>
        <end position="103"/>
    </location>
</feature>
<evidence type="ECO:0000313" key="2">
    <source>
        <dbReference type="EMBL" id="HHP67772.1"/>
    </source>
</evidence>
<keyword evidence="1" id="KW-0472">Membrane</keyword>
<feature type="transmembrane region" description="Helical" evidence="1">
    <location>
        <begin position="290"/>
        <end position="312"/>
    </location>
</feature>
<gene>
    <name evidence="2" type="ORF">ENM60_03135</name>
</gene>